<proteinExistence type="predicted"/>
<evidence type="ECO:0000256" key="1">
    <source>
        <dbReference type="SAM" id="Phobius"/>
    </source>
</evidence>
<keyword evidence="1" id="KW-0472">Membrane</keyword>
<dbReference type="InterPro" id="IPR029052">
    <property type="entry name" value="Metallo-depent_PP-like"/>
</dbReference>
<name>A0A8J4VCA3_9ROSI</name>
<dbReference type="EMBL" id="JRKL02006039">
    <property type="protein sequence ID" value="KAF3949510.1"/>
    <property type="molecule type" value="Genomic_DNA"/>
</dbReference>
<protein>
    <recommendedName>
        <fullName evidence="2">Purple acid phosphatase C-terminal domain-containing protein</fullName>
    </recommendedName>
</protein>
<evidence type="ECO:0000313" key="3">
    <source>
        <dbReference type="EMBL" id="KAF3949510.1"/>
    </source>
</evidence>
<dbReference type="PANTHER" id="PTHR45778">
    <property type="entry name" value="PURPLE ACID PHOSPHATASE-RELATED"/>
    <property type="match status" value="1"/>
</dbReference>
<dbReference type="SUPFAM" id="SSF56300">
    <property type="entry name" value="Metallo-dependent phosphatases"/>
    <property type="match status" value="1"/>
</dbReference>
<accession>A0A8J4VCA3</accession>
<reference evidence="3" key="1">
    <citation type="submission" date="2020-03" db="EMBL/GenBank/DDBJ databases">
        <title>Castanea mollissima Vanexum genome sequencing.</title>
        <authorList>
            <person name="Staton M."/>
        </authorList>
    </citation>
    <scope>NUCLEOTIDE SEQUENCE</scope>
    <source>
        <tissue evidence="3">Leaf</tissue>
    </source>
</reference>
<keyword evidence="4" id="KW-1185">Reference proteome</keyword>
<sequence>MLEHLEPLFVKNKVTHALWGHVHRYGKFCPMNSFTCGSKGLDGVDWEAFPAHIVIGMAGQDRQPIWEPRPDCPNDPIFPQTKRSLYRGSEFGYTRSVATKEKLQLSYVGNHDGEVHDMVEILASGQVLSGSGASAFDGAGARGKAAQSKSSLLVEGAIVLVFVAFVSYVLGFISRSRKVATSKNSWTTVKMTEDV</sequence>
<organism evidence="3 4">
    <name type="scientific">Castanea mollissima</name>
    <name type="common">Chinese chestnut</name>
    <dbReference type="NCBI Taxonomy" id="60419"/>
    <lineage>
        <taxon>Eukaryota</taxon>
        <taxon>Viridiplantae</taxon>
        <taxon>Streptophyta</taxon>
        <taxon>Embryophyta</taxon>
        <taxon>Tracheophyta</taxon>
        <taxon>Spermatophyta</taxon>
        <taxon>Magnoliopsida</taxon>
        <taxon>eudicotyledons</taxon>
        <taxon>Gunneridae</taxon>
        <taxon>Pentapetalae</taxon>
        <taxon>rosids</taxon>
        <taxon>fabids</taxon>
        <taxon>Fagales</taxon>
        <taxon>Fagaceae</taxon>
        <taxon>Castanea</taxon>
    </lineage>
</organism>
<dbReference type="Gene3D" id="3.60.21.10">
    <property type="match status" value="1"/>
</dbReference>
<evidence type="ECO:0000259" key="2">
    <source>
        <dbReference type="Pfam" id="PF14008"/>
    </source>
</evidence>
<dbReference type="Proteomes" id="UP000737018">
    <property type="component" value="Unassembled WGS sequence"/>
</dbReference>
<keyword evidence="1" id="KW-1133">Transmembrane helix</keyword>
<dbReference type="OrthoDB" id="45007at2759"/>
<feature type="transmembrane region" description="Helical" evidence="1">
    <location>
        <begin position="152"/>
        <end position="173"/>
    </location>
</feature>
<dbReference type="AlphaFoldDB" id="A0A8J4VCA3"/>
<dbReference type="Pfam" id="PF14008">
    <property type="entry name" value="Metallophos_C"/>
    <property type="match status" value="1"/>
</dbReference>
<feature type="domain" description="Purple acid phosphatase C-terminal" evidence="2">
    <location>
        <begin position="50"/>
        <end position="117"/>
    </location>
</feature>
<comment type="caution">
    <text evidence="3">The sequence shown here is derived from an EMBL/GenBank/DDBJ whole genome shotgun (WGS) entry which is preliminary data.</text>
</comment>
<dbReference type="InterPro" id="IPR025733">
    <property type="entry name" value="PAPs_C"/>
</dbReference>
<dbReference type="PANTHER" id="PTHR45778:SF7">
    <property type="entry name" value="PURPLE ACID PHOSPHATASE"/>
    <property type="match status" value="1"/>
</dbReference>
<gene>
    <name evidence="3" type="ORF">CMV_024629</name>
</gene>
<keyword evidence="1" id="KW-0812">Transmembrane</keyword>
<evidence type="ECO:0000313" key="4">
    <source>
        <dbReference type="Proteomes" id="UP000737018"/>
    </source>
</evidence>